<dbReference type="AlphaFoldDB" id="A0A1A7XGL6"/>
<name>A0A1A7XGL6_9TELE</name>
<accession>A0A1A7XGL6</accession>
<evidence type="ECO:0000313" key="1">
    <source>
        <dbReference type="EMBL" id="SBP17207.1"/>
    </source>
</evidence>
<dbReference type="EMBL" id="HADW01015807">
    <property type="protein sequence ID" value="SBP17207.1"/>
    <property type="molecule type" value="Transcribed_RNA"/>
</dbReference>
<gene>
    <name evidence="1" type="primary">CCNJ</name>
</gene>
<reference evidence="1" key="1">
    <citation type="submission" date="2016-05" db="EMBL/GenBank/DDBJ databases">
        <authorList>
            <person name="Lavstsen T."/>
            <person name="Jespersen J.S."/>
        </authorList>
    </citation>
    <scope>NUCLEOTIDE SEQUENCE</scope>
    <source>
        <tissue evidence="1">Brain</tissue>
    </source>
</reference>
<feature type="non-terminal residue" evidence="1">
    <location>
        <position position="1"/>
    </location>
</feature>
<organism evidence="1">
    <name type="scientific">Iconisemion striatum</name>
    <dbReference type="NCBI Taxonomy" id="60296"/>
    <lineage>
        <taxon>Eukaryota</taxon>
        <taxon>Metazoa</taxon>
        <taxon>Chordata</taxon>
        <taxon>Craniata</taxon>
        <taxon>Vertebrata</taxon>
        <taxon>Euteleostomi</taxon>
        <taxon>Actinopterygii</taxon>
        <taxon>Neopterygii</taxon>
        <taxon>Teleostei</taxon>
        <taxon>Neoteleostei</taxon>
        <taxon>Acanthomorphata</taxon>
        <taxon>Ovalentaria</taxon>
        <taxon>Atherinomorphae</taxon>
        <taxon>Cyprinodontiformes</taxon>
        <taxon>Nothobranchiidae</taxon>
        <taxon>Iconisemion</taxon>
    </lineage>
</organism>
<proteinExistence type="predicted"/>
<feature type="non-terminal residue" evidence="1">
    <location>
        <position position="141"/>
    </location>
</feature>
<reference evidence="1" key="2">
    <citation type="submission" date="2016-06" db="EMBL/GenBank/DDBJ databases">
        <title>The genome of a short-lived fish provides insights into sex chromosome evolution and the genetic control of aging.</title>
        <authorList>
            <person name="Reichwald K."/>
            <person name="Felder M."/>
            <person name="Petzold A."/>
            <person name="Koch P."/>
            <person name="Groth M."/>
            <person name="Platzer M."/>
        </authorList>
    </citation>
    <scope>NUCLEOTIDE SEQUENCE</scope>
    <source>
        <tissue evidence="1">Brain</tissue>
    </source>
</reference>
<sequence length="141" mass="15329">TPISTNASRTTTSSSSSRRCSTVQASQSLWLSTCTFPACSILSSQAWPRITGLHPISATPPAACRVLTLPITAATKPSAHLWIQSLGPIQLACITPVLLSALTDDRFVHRSLFLCSSLPLNVTEYTHRKRKGWILISRDLL</sequence>
<protein>
    <submittedName>
        <fullName evidence="1">Cyclin J</fullName>
    </submittedName>
</protein>